<dbReference type="InterPro" id="IPR008462">
    <property type="entry name" value="CsbD"/>
</dbReference>
<dbReference type="Gene3D" id="1.10.1470.10">
    <property type="entry name" value="YjbJ"/>
    <property type="match status" value="1"/>
</dbReference>
<keyword evidence="4" id="KW-1185">Reference proteome</keyword>
<dbReference type="EMBL" id="UHFN01000007">
    <property type="protein sequence ID" value="SUN63540.1"/>
    <property type="molecule type" value="Genomic_DNA"/>
</dbReference>
<dbReference type="Pfam" id="PF05532">
    <property type="entry name" value="CsbD"/>
    <property type="match status" value="1"/>
</dbReference>
<evidence type="ECO:0000256" key="1">
    <source>
        <dbReference type="ARBA" id="ARBA00009129"/>
    </source>
</evidence>
<dbReference type="OrthoDB" id="1632173at2"/>
<sequence>MSEEKLKAKLDQAAGSLKEKVGKVTGDKKLEAEGFVDKTIAKGKELADDAKETVEGVVDSIKDKLK</sequence>
<name>A0A380KH21_9STRE</name>
<dbReference type="GeneID" id="78357742"/>
<dbReference type="SUPFAM" id="SSF69047">
    <property type="entry name" value="Hypothetical protein YjbJ"/>
    <property type="match status" value="1"/>
</dbReference>
<proteinExistence type="inferred from homology"/>
<dbReference type="InterPro" id="IPR036629">
    <property type="entry name" value="YjbJ_sf"/>
</dbReference>
<reference evidence="3 4" key="1">
    <citation type="submission" date="2018-06" db="EMBL/GenBank/DDBJ databases">
        <authorList>
            <consortium name="Pathogen Informatics"/>
            <person name="Doyle S."/>
        </authorList>
    </citation>
    <scope>NUCLEOTIDE SEQUENCE [LARGE SCALE GENOMIC DNA]</scope>
    <source>
        <strain evidence="3 4">NCTC12224</strain>
    </source>
</reference>
<comment type="similarity">
    <text evidence="1">Belongs to the UPF0337 (CsbD) family.</text>
</comment>
<accession>A0A380KH21</accession>
<protein>
    <submittedName>
        <fullName evidence="3">CsbD-like protein</fullName>
    </submittedName>
</protein>
<organism evidence="3 4">
    <name type="scientific">Streptococcus hyointestinalis</name>
    <dbReference type="NCBI Taxonomy" id="1337"/>
    <lineage>
        <taxon>Bacteria</taxon>
        <taxon>Bacillati</taxon>
        <taxon>Bacillota</taxon>
        <taxon>Bacilli</taxon>
        <taxon>Lactobacillales</taxon>
        <taxon>Streptococcaceae</taxon>
        <taxon>Streptococcus</taxon>
    </lineage>
</organism>
<dbReference type="RefSeq" id="WP_115271124.1">
    <property type="nucleotide sequence ID" value="NZ_JBNPNB010000057.1"/>
</dbReference>
<dbReference type="AlphaFoldDB" id="A0A380KH21"/>
<evidence type="ECO:0000259" key="2">
    <source>
        <dbReference type="Pfam" id="PF05532"/>
    </source>
</evidence>
<feature type="domain" description="CsbD-like" evidence="2">
    <location>
        <begin position="4"/>
        <end position="55"/>
    </location>
</feature>
<dbReference type="Proteomes" id="UP000254924">
    <property type="component" value="Unassembled WGS sequence"/>
</dbReference>
<gene>
    <name evidence="3" type="ORF">NCTC12224_02507</name>
</gene>
<evidence type="ECO:0000313" key="3">
    <source>
        <dbReference type="EMBL" id="SUN63540.1"/>
    </source>
</evidence>
<evidence type="ECO:0000313" key="4">
    <source>
        <dbReference type="Proteomes" id="UP000254924"/>
    </source>
</evidence>